<accession>A0A0F9CSW4</accession>
<dbReference type="AlphaFoldDB" id="A0A0F9CSW4"/>
<reference evidence="1" key="1">
    <citation type="journal article" date="2015" name="Nature">
        <title>Complex archaea that bridge the gap between prokaryotes and eukaryotes.</title>
        <authorList>
            <person name="Spang A."/>
            <person name="Saw J.H."/>
            <person name="Jorgensen S.L."/>
            <person name="Zaremba-Niedzwiedzka K."/>
            <person name="Martijn J."/>
            <person name="Lind A.E."/>
            <person name="van Eijk R."/>
            <person name="Schleper C."/>
            <person name="Guy L."/>
            <person name="Ettema T.J."/>
        </authorList>
    </citation>
    <scope>NUCLEOTIDE SEQUENCE</scope>
</reference>
<name>A0A0F9CSW4_9ZZZZ</name>
<dbReference type="EMBL" id="LAZR01034720">
    <property type="protein sequence ID" value="KKL44541.1"/>
    <property type="molecule type" value="Genomic_DNA"/>
</dbReference>
<evidence type="ECO:0000313" key="1">
    <source>
        <dbReference type="EMBL" id="KKL44541.1"/>
    </source>
</evidence>
<gene>
    <name evidence="1" type="ORF">LCGC14_2364630</name>
</gene>
<proteinExistence type="predicted"/>
<sequence length="142" mass="16076">MELSHSRGQTAKQMNVIEFKRGLDRLETIFPPLTLEQSDLYFERLKLLSEDLYNKSIGYVLDTHKDKFFPKPADILEAASKVGMEGSPGLPEATGIKCSTCKDIGYILTEHKDKQPSVRPCECERGQNIKQGTINRFNKGKK</sequence>
<comment type="caution">
    <text evidence="1">The sequence shown here is derived from an EMBL/GenBank/DDBJ whole genome shotgun (WGS) entry which is preliminary data.</text>
</comment>
<organism evidence="1">
    <name type="scientific">marine sediment metagenome</name>
    <dbReference type="NCBI Taxonomy" id="412755"/>
    <lineage>
        <taxon>unclassified sequences</taxon>
        <taxon>metagenomes</taxon>
        <taxon>ecological metagenomes</taxon>
    </lineage>
</organism>
<protein>
    <submittedName>
        <fullName evidence="1">Uncharacterized protein</fullName>
    </submittedName>
</protein>